<dbReference type="GO" id="GO:0005525">
    <property type="term" value="F:GTP binding"/>
    <property type="evidence" value="ECO:0007669"/>
    <property type="project" value="UniProtKB-KW"/>
</dbReference>
<dbReference type="OrthoDB" id="9982588at2759"/>
<feature type="coiled-coil region" evidence="4">
    <location>
        <begin position="456"/>
        <end position="483"/>
    </location>
</feature>
<dbReference type="InterPro" id="IPR045058">
    <property type="entry name" value="GIMA/IAN/Toc"/>
</dbReference>
<reference evidence="7" key="1">
    <citation type="journal article" date="2023" name="Science">
        <title>Genome structures resolve the early diversification of teleost fishes.</title>
        <authorList>
            <person name="Parey E."/>
            <person name="Louis A."/>
            <person name="Montfort J."/>
            <person name="Bouchez O."/>
            <person name="Roques C."/>
            <person name="Iampietro C."/>
            <person name="Lluch J."/>
            <person name="Castinel A."/>
            <person name="Donnadieu C."/>
            <person name="Desvignes T."/>
            <person name="Floi Bucao C."/>
            <person name="Jouanno E."/>
            <person name="Wen M."/>
            <person name="Mejri S."/>
            <person name="Dirks R."/>
            <person name="Jansen H."/>
            <person name="Henkel C."/>
            <person name="Chen W.J."/>
            <person name="Zahm M."/>
            <person name="Cabau C."/>
            <person name="Klopp C."/>
            <person name="Thompson A.W."/>
            <person name="Robinson-Rechavi M."/>
            <person name="Braasch I."/>
            <person name="Lecointre G."/>
            <person name="Bobe J."/>
            <person name="Postlethwait J.H."/>
            <person name="Berthelot C."/>
            <person name="Roest Crollius H."/>
            <person name="Guiguen Y."/>
        </authorList>
    </citation>
    <scope>NUCLEOTIDE SEQUENCE</scope>
    <source>
        <strain evidence="7">Concon-B</strain>
    </source>
</reference>
<evidence type="ECO:0000259" key="6">
    <source>
        <dbReference type="PROSITE" id="PS51720"/>
    </source>
</evidence>
<dbReference type="FunFam" id="3.40.50.300:FF:001809">
    <property type="entry name" value="Si:ch1073-365p7.2"/>
    <property type="match status" value="2"/>
</dbReference>
<evidence type="ECO:0000256" key="3">
    <source>
        <dbReference type="ARBA" id="ARBA00023134"/>
    </source>
</evidence>
<sequence length="2094" mass="239042">MQTKLDKDRGTDMAAGLVSCHRGEEHRLSELRIVLLGGRLSGKSSAGNTILGRKEFKSGIRTAQCVKRQGEVAGRQVTVVDTPGWWINYSVKGTAELDKQEIVRSVSLCPPGPCALFLVIDVSSAFREKHRRSAVEHLKLLSERVWRHTIVLFTRGDCLGDKTIEQHIETEGRVLQELIEKCGNRYHVLNNENRADGTQVTELLEKIEEMMAGHGGSQYEIDRMFLQEVEEKRRAVEEGVKQRMVKVQKQRQTRQALFKGEEHRLSELRIVLLGGRLSGKSSAGNTILGREEFKSGIRTAQCVKRQGEVAGRQVTVVDTPGWWSNYSVKDTAELDKQVIVRSVSLCPPGPCAHFLVIDVSSAFRKKHRRSAVEHLELLSERVWRHTIVLFTRGDWLGDAIIEQHIETEGRVLQELIEKCGNRYHVLNNENRADGTQVTELLEKIEEMMAGNGGSHYEIDRMLLQEVEEKRRAMEEQVKQRMMKVQKQRKTLRALFQGEEHRLSELRIVLLGGRWSGKSSAGNTILGREEFESGIRTAQCVERQGEVAGRQVTVVDTPGWWTTRSVKDTAELVKQEIVRSVSLCPPGRCALFLVINLSSAFREKHRRSVVEHLELLSERVWRHTIVLFTWGDWLGDAIIEQHIETEGRVLQELIEKCGNRYHVLNNENRADGTQVTELLEKIEEMVARNRGLSFIFGESDEKRNYMRKEIIEQKSFEEEWNRREEELLERVSQIVVDPEKEGSTLPFMKRRNSFEMLPPSMSGGTPAPSEAGSSVQGYQSAHQLSTFSEERRRSVVEHLALLSERVWRHTIVLFTRGDWLGDKTIEQHIETEGRVLQELIEKCGNRYHVLNNENRADGTQVTKLLEKIEEMMAGHGGSHYEMDRMLLQEVEEKRRAVEERVKQRMMKVQKQRKTLRALFQGEEHRLSELRIVLLGERASGKSSAGNTILGREEFESGIRTAQCVKRQGKVTGRQVTVVDTPGWWRDYSVKDTAELDKQEIVRSVSLCPLDPVLSSWGDWLGDTTIEQYIETEGRVLQELIEKCGNRYHVLNNVNRADGTQVTELLEKIEEMMGGHGGSHYEMDRMFLQEVEEKRMAVEKRVKQRMMKVQKQRRTRQALFKGEEHRLSELRVVLLGERASGKSSAGNTILGREEFESGIRTAQCVKRQGKVTGRQVTVVDTPGWWTDNSVKDTAELDKQEIVCSVSLCPPGPCALFLVIDVSSAFRDTHRRSVVEHLELLSERVWRHTIVLFTRGDWLGDTIIEQHIETEGRVLQELIEKCGNRYHVLNNENRADGTQVTELLEKIEEMMAGHGGSHYEIDRMLLQEVEEKRMAMEEQVKQRMMKVQKQRKTLRALFQGEEHRLSELRIVLLGWRWSGKSSAGNTILGREEFESGIRTAQCVKRQGEVAGRQVTVVDTPGWWIDNSVKDTAELDEEEIVHSVSLCPPGPCALFLVIDVSSAFRDTHRRSVVEHLELLSERVWRHTIVLFTRGDWLGDTIIEQHIETEGRVLQELIEKCGNRYHVLNNENRADGTQVTELLEKIEEMMAGHGGSHYEMDRMLLQEVEEKRRAVEERVKQRMMKVQKQRQTRQALFQELRIVLLGGRWSGKSSAGNTILGREEFEPEIRTAQCVKRQGEVAGRQVTVVDTPGWSTYSMKDTAELDKQEIVRSVSLCPPGPCALFLVIDMRSAFRDAHSISVVEHLELLSERVWRHTIVLFTWGDWLGDKTIEQHIETEGRVLQELIEKCGNRRGTPSLRAEDCAAGGRWSGKSSAGNTILGREEFESEIRTAQCVKRQGEVAGRQVTVVDTPGWWIDNSVKDTAELDKPEIVCSVSLCPPGPCALLLVIDVSSAFRDAHRRSVVEHLELLSERVWRHTIVLFTRGDWLGDTIIEQHIETEGRVLQELIEKCGNRYHVLNNENRADGTQVTELLEKIEEMVARNRGLSFIIGKNDEKGNYMRKEINEQKSCEEEWSRREDELLERVSQIVVDPEKEGSTLPLRKRRNSFGYIPPSMSGGTPAPSEAGSSVWGYQFAHRLSSKKVSRWLKMSKPESSASSGYGTRNSVVSKAEICDTETLEQDSARDTTDSTLIYSAPMW</sequence>
<evidence type="ECO:0000256" key="5">
    <source>
        <dbReference type="SAM" id="MobiDB-lite"/>
    </source>
</evidence>
<keyword evidence="3" id="KW-0342">GTP-binding</keyword>
<proteinExistence type="inferred from homology"/>
<dbReference type="FunFam" id="3.40.50.300:FF:001756">
    <property type="entry name" value="Si:dkey-185m8.2"/>
    <property type="match status" value="5"/>
</dbReference>
<dbReference type="CDD" id="cd01852">
    <property type="entry name" value="AIG1"/>
    <property type="match status" value="4"/>
</dbReference>
<feature type="domain" description="AIG1-type G" evidence="6">
    <location>
        <begin position="1125"/>
        <end position="1325"/>
    </location>
</feature>
<dbReference type="InterPro" id="IPR027417">
    <property type="entry name" value="P-loop_NTPase"/>
</dbReference>
<feature type="domain" description="AIG1-type G" evidence="6">
    <location>
        <begin position="502"/>
        <end position="702"/>
    </location>
</feature>
<keyword evidence="2" id="KW-0547">Nucleotide-binding</keyword>
<evidence type="ECO:0000256" key="2">
    <source>
        <dbReference type="ARBA" id="ARBA00022741"/>
    </source>
</evidence>
<dbReference type="InterPro" id="IPR006703">
    <property type="entry name" value="G_AIG1"/>
</dbReference>
<gene>
    <name evidence="7" type="ORF">COCON_G00207220</name>
</gene>
<dbReference type="Proteomes" id="UP001152803">
    <property type="component" value="Unassembled WGS sequence"/>
</dbReference>
<protein>
    <recommendedName>
        <fullName evidence="6">AIG1-type G domain-containing protein</fullName>
    </recommendedName>
</protein>
<feature type="region of interest" description="Disordered" evidence="5">
    <location>
        <begin position="759"/>
        <end position="782"/>
    </location>
</feature>
<evidence type="ECO:0000256" key="1">
    <source>
        <dbReference type="ARBA" id="ARBA00008535"/>
    </source>
</evidence>
<evidence type="ECO:0000313" key="7">
    <source>
        <dbReference type="EMBL" id="KAJ8254110.1"/>
    </source>
</evidence>
<accession>A0A9Q1CZC0</accession>
<dbReference type="PANTHER" id="PTHR10903:SF107">
    <property type="entry name" value="GTPASE IMAP FAMILY MEMBER 4-LIKE-RELATED"/>
    <property type="match status" value="1"/>
</dbReference>
<organism evidence="7 8">
    <name type="scientific">Conger conger</name>
    <name type="common">Conger eel</name>
    <name type="synonym">Muraena conger</name>
    <dbReference type="NCBI Taxonomy" id="82655"/>
    <lineage>
        <taxon>Eukaryota</taxon>
        <taxon>Metazoa</taxon>
        <taxon>Chordata</taxon>
        <taxon>Craniata</taxon>
        <taxon>Vertebrata</taxon>
        <taxon>Euteleostomi</taxon>
        <taxon>Actinopterygii</taxon>
        <taxon>Neopterygii</taxon>
        <taxon>Teleostei</taxon>
        <taxon>Anguilliformes</taxon>
        <taxon>Congridae</taxon>
        <taxon>Conger</taxon>
    </lineage>
</organism>
<comment type="similarity">
    <text evidence="1">Belongs to the TRAFAC class TrmE-Era-EngA-EngB-Septin-like GTPase superfamily. AIG1/Toc34/Toc159-like paraseptin GTPase family. IAN subfamily.</text>
</comment>
<comment type="caution">
    <text evidence="7">The sequence shown here is derived from an EMBL/GenBank/DDBJ whole genome shotgun (WGS) entry which is preliminary data.</text>
</comment>
<feature type="compositionally biased region" description="Polar residues" evidence="5">
    <location>
        <begin position="770"/>
        <end position="782"/>
    </location>
</feature>
<feature type="domain" description="AIG1-type G" evidence="6">
    <location>
        <begin position="265"/>
        <end position="465"/>
    </location>
</feature>
<feature type="domain" description="AIG1-type G" evidence="6">
    <location>
        <begin position="1362"/>
        <end position="1562"/>
    </location>
</feature>
<keyword evidence="4" id="KW-0175">Coiled coil</keyword>
<keyword evidence="8" id="KW-1185">Reference proteome</keyword>
<dbReference type="SUPFAM" id="SSF52540">
    <property type="entry name" value="P-loop containing nucleoside triphosphate hydrolases"/>
    <property type="match status" value="9"/>
</dbReference>
<dbReference type="Pfam" id="PF04548">
    <property type="entry name" value="AIG1"/>
    <property type="match status" value="10"/>
</dbReference>
<dbReference type="Gene3D" id="3.40.50.300">
    <property type="entry name" value="P-loop containing nucleotide triphosphate hydrolases"/>
    <property type="match status" value="10"/>
</dbReference>
<dbReference type="PROSITE" id="PS51720">
    <property type="entry name" value="G_AIG1"/>
    <property type="match status" value="6"/>
</dbReference>
<dbReference type="EMBL" id="JAFJMO010000016">
    <property type="protein sequence ID" value="KAJ8254110.1"/>
    <property type="molecule type" value="Genomic_DNA"/>
</dbReference>
<feature type="domain" description="AIG1-type G" evidence="6">
    <location>
        <begin position="1753"/>
        <end position="1953"/>
    </location>
</feature>
<evidence type="ECO:0000256" key="4">
    <source>
        <dbReference type="SAM" id="Coils"/>
    </source>
</evidence>
<dbReference type="PANTHER" id="PTHR10903">
    <property type="entry name" value="GTPASE, IMAP FAMILY MEMBER-RELATED"/>
    <property type="match status" value="1"/>
</dbReference>
<feature type="domain" description="AIG1-type G" evidence="6">
    <location>
        <begin position="28"/>
        <end position="228"/>
    </location>
</feature>
<evidence type="ECO:0000313" key="8">
    <source>
        <dbReference type="Proteomes" id="UP001152803"/>
    </source>
</evidence>
<name>A0A9Q1CZC0_CONCO</name>